<sequence length="516" mass="59735">MSRVRNTLQNAKVSVLFHVLFIFTQFFARKVFLDHLGDEFIGLTSTLQSILGFLNLAELGIGTAVGYTMYKPIFNKDHKELNDLITYFGYLYKKIGLILIGSSIILAAFFPIIFDELTINLGIVYYAFFALLTNALLGYFFNYHLFLLQADQKAYIVEKYAQSFTISKILLQCLFVFYLQSFFIWITLELISSILFSFYLRKQIAKEYPWLIISNKIQNKDIKKFPLLLQKIKQISVHKLGTFVSSGTDNILIFKYISIESVAYYGNYMLIISNLTALIMKLFSGTNASVGNLVAENDPANIKKVFWEFMALRFFIASLSTLAILKLLDPFISLWLGSQYILESSTLIFFSINFFILQVRQPVDVFIQAYGLYQDIWSPITQSIINLVFSIILINIYGITGVLMGTTISLILIIMIWRPYFVFTQGFKRDIREYIVGFLKLILSAMITLVTVNYLSEQFYNITIETWFHWLLMSLKIIALSVIINFVIMYVLNKGFRDVVKRMLHLMLKKRKKNEG</sequence>
<comment type="subcellular location">
    <subcellularLocation>
        <location evidence="1">Cell membrane</location>
        <topology evidence="1">Multi-pass membrane protein</topology>
    </subcellularLocation>
</comment>
<keyword evidence="4 6" id="KW-1133">Transmembrane helix</keyword>
<feature type="transmembrane region" description="Helical" evidence="6">
    <location>
        <begin position="91"/>
        <end position="114"/>
    </location>
</feature>
<feature type="transmembrane region" description="Helical" evidence="6">
    <location>
        <begin position="183"/>
        <end position="200"/>
    </location>
</feature>
<proteinExistence type="predicted"/>
<keyword evidence="2" id="KW-1003">Cell membrane</keyword>
<keyword evidence="3 6" id="KW-0812">Transmembrane</keyword>
<evidence type="ECO:0000256" key="3">
    <source>
        <dbReference type="ARBA" id="ARBA00022692"/>
    </source>
</evidence>
<dbReference type="PANTHER" id="PTHR30250">
    <property type="entry name" value="PST FAMILY PREDICTED COLANIC ACID TRANSPORTER"/>
    <property type="match status" value="1"/>
</dbReference>
<dbReference type="RefSeq" id="WP_251806738.1">
    <property type="nucleotide sequence ID" value="NZ_CP166679.1"/>
</dbReference>
<evidence type="ECO:0000256" key="6">
    <source>
        <dbReference type="SAM" id="Phobius"/>
    </source>
</evidence>
<keyword evidence="5 6" id="KW-0472">Membrane</keyword>
<feature type="transmembrane region" description="Helical" evidence="6">
    <location>
        <begin position="380"/>
        <end position="413"/>
    </location>
</feature>
<feature type="transmembrane region" description="Helical" evidence="6">
    <location>
        <begin position="262"/>
        <end position="285"/>
    </location>
</feature>
<feature type="transmembrane region" description="Helical" evidence="6">
    <location>
        <begin position="52"/>
        <end position="70"/>
    </location>
</feature>
<evidence type="ECO:0000256" key="5">
    <source>
        <dbReference type="ARBA" id="ARBA00023136"/>
    </source>
</evidence>
<evidence type="ECO:0000256" key="2">
    <source>
        <dbReference type="ARBA" id="ARBA00022475"/>
    </source>
</evidence>
<feature type="transmembrane region" description="Helical" evidence="6">
    <location>
        <begin position="434"/>
        <end position="455"/>
    </location>
</feature>
<feature type="transmembrane region" description="Helical" evidence="6">
    <location>
        <begin position="467"/>
        <end position="492"/>
    </location>
</feature>
<feature type="transmembrane region" description="Helical" evidence="6">
    <location>
        <begin position="126"/>
        <end position="148"/>
    </location>
</feature>
<dbReference type="Proteomes" id="UP001597532">
    <property type="component" value="Unassembled WGS sequence"/>
</dbReference>
<evidence type="ECO:0000256" key="1">
    <source>
        <dbReference type="ARBA" id="ARBA00004651"/>
    </source>
</evidence>
<feature type="transmembrane region" description="Helical" evidence="6">
    <location>
        <begin position="340"/>
        <end position="360"/>
    </location>
</feature>
<evidence type="ECO:0000313" key="7">
    <source>
        <dbReference type="EMBL" id="MFD2790557.1"/>
    </source>
</evidence>
<feature type="transmembrane region" description="Helical" evidence="6">
    <location>
        <begin position="305"/>
        <end position="328"/>
    </location>
</feature>
<name>A0ABW5VFU5_9FLAO</name>
<protein>
    <submittedName>
        <fullName evidence="7">Lipopolysaccharide biosynthesis protein</fullName>
    </submittedName>
</protein>
<evidence type="ECO:0000313" key="8">
    <source>
        <dbReference type="Proteomes" id="UP001597532"/>
    </source>
</evidence>
<dbReference type="PANTHER" id="PTHR30250:SF26">
    <property type="entry name" value="PSMA PROTEIN"/>
    <property type="match status" value="1"/>
</dbReference>
<comment type="caution">
    <text evidence="7">The sequence shown here is derived from an EMBL/GenBank/DDBJ whole genome shotgun (WGS) entry which is preliminary data.</text>
</comment>
<reference evidence="8" key="1">
    <citation type="journal article" date="2019" name="Int. J. Syst. Evol. Microbiol.">
        <title>The Global Catalogue of Microorganisms (GCM) 10K type strain sequencing project: providing services to taxonomists for standard genome sequencing and annotation.</title>
        <authorList>
            <consortium name="The Broad Institute Genomics Platform"/>
            <consortium name="The Broad Institute Genome Sequencing Center for Infectious Disease"/>
            <person name="Wu L."/>
            <person name="Ma J."/>
        </authorList>
    </citation>
    <scope>NUCLEOTIDE SEQUENCE [LARGE SCALE GENOMIC DNA]</scope>
    <source>
        <strain evidence="8">KCTC 52924</strain>
    </source>
</reference>
<organism evidence="7 8">
    <name type="scientific">Arenibacter antarcticus</name>
    <dbReference type="NCBI Taxonomy" id="2040469"/>
    <lineage>
        <taxon>Bacteria</taxon>
        <taxon>Pseudomonadati</taxon>
        <taxon>Bacteroidota</taxon>
        <taxon>Flavobacteriia</taxon>
        <taxon>Flavobacteriales</taxon>
        <taxon>Flavobacteriaceae</taxon>
        <taxon>Arenibacter</taxon>
    </lineage>
</organism>
<accession>A0ABW5VFU5</accession>
<dbReference type="EMBL" id="JBHUOK010000030">
    <property type="protein sequence ID" value="MFD2790557.1"/>
    <property type="molecule type" value="Genomic_DNA"/>
</dbReference>
<evidence type="ECO:0000256" key="4">
    <source>
        <dbReference type="ARBA" id="ARBA00022989"/>
    </source>
</evidence>
<keyword evidence="8" id="KW-1185">Reference proteome</keyword>
<dbReference type="InterPro" id="IPR050833">
    <property type="entry name" value="Poly_Biosynth_Transport"/>
</dbReference>
<gene>
    <name evidence="7" type="ORF">ACFS1K_12360</name>
</gene>